<keyword evidence="1" id="KW-1133">Transmembrane helix</keyword>
<keyword evidence="1" id="KW-0812">Transmembrane</keyword>
<feature type="transmembrane region" description="Helical" evidence="1">
    <location>
        <begin position="67"/>
        <end position="89"/>
    </location>
</feature>
<reference evidence="2 3" key="1">
    <citation type="submission" date="2016-10" db="EMBL/GenBank/DDBJ databases">
        <authorList>
            <person name="de Groot N.N."/>
        </authorList>
    </citation>
    <scope>NUCLEOTIDE SEQUENCE [LARGE SCALE GENOMIC DNA]</scope>
    <source>
        <strain evidence="2 3">DSM 28010</strain>
    </source>
</reference>
<sequence length="128" mass="13941">MELVTEILISFFLVVAGVFGLVGSLGMVKLKDTMQRLHAPTKATTVGVGGVLVASMLYFLLVKGTFSFHELLITLFLFLTAPISANFIAKTFIQGHLRAENLPASEGEYGWSIYDDPPTVDETTEENA</sequence>
<evidence type="ECO:0000313" key="2">
    <source>
        <dbReference type="EMBL" id="SDI68880.1"/>
    </source>
</evidence>
<feature type="transmembrane region" description="Helical" evidence="1">
    <location>
        <begin position="40"/>
        <end position="61"/>
    </location>
</feature>
<accession>A0A1G8MNI5</accession>
<dbReference type="Proteomes" id="UP000199340">
    <property type="component" value="Unassembled WGS sequence"/>
</dbReference>
<dbReference type="STRING" id="490829.SAMN05421850_104246"/>
<dbReference type="NCBIfam" id="NF009316">
    <property type="entry name" value="PRK12674.1-5"/>
    <property type="match status" value="1"/>
</dbReference>
<dbReference type="AlphaFoldDB" id="A0A1G8MNI5"/>
<evidence type="ECO:0000313" key="3">
    <source>
        <dbReference type="Proteomes" id="UP000199340"/>
    </source>
</evidence>
<dbReference type="RefSeq" id="WP_090028567.1">
    <property type="nucleotide sequence ID" value="NZ_FNEB01000004.1"/>
</dbReference>
<dbReference type="PANTHER" id="PTHR34703">
    <property type="entry name" value="ANTIPORTER SUBUNIT MNHG2-RELATED"/>
    <property type="match status" value="1"/>
</dbReference>
<organism evidence="2 3">
    <name type="scientific">Lutimaribacter saemankumensis</name>
    <dbReference type="NCBI Taxonomy" id="490829"/>
    <lineage>
        <taxon>Bacteria</taxon>
        <taxon>Pseudomonadati</taxon>
        <taxon>Pseudomonadota</taxon>
        <taxon>Alphaproteobacteria</taxon>
        <taxon>Rhodobacterales</taxon>
        <taxon>Roseobacteraceae</taxon>
        <taxon>Lutimaribacter</taxon>
    </lineage>
</organism>
<dbReference type="PANTHER" id="PTHR34703:SF1">
    <property type="entry name" value="ANTIPORTER SUBUNIT MNHG2-RELATED"/>
    <property type="match status" value="1"/>
</dbReference>
<proteinExistence type="predicted"/>
<dbReference type="EMBL" id="FNEB01000004">
    <property type="protein sequence ID" value="SDI68880.1"/>
    <property type="molecule type" value="Genomic_DNA"/>
</dbReference>
<keyword evidence="3" id="KW-1185">Reference proteome</keyword>
<dbReference type="Pfam" id="PF03334">
    <property type="entry name" value="PhaG_MnhG_YufB"/>
    <property type="match status" value="1"/>
</dbReference>
<dbReference type="InterPro" id="IPR005133">
    <property type="entry name" value="PhaG_MnhG_YufB"/>
</dbReference>
<feature type="transmembrane region" description="Helical" evidence="1">
    <location>
        <begin position="6"/>
        <end position="28"/>
    </location>
</feature>
<evidence type="ECO:0000256" key="1">
    <source>
        <dbReference type="SAM" id="Phobius"/>
    </source>
</evidence>
<dbReference type="GO" id="GO:0015385">
    <property type="term" value="F:sodium:proton antiporter activity"/>
    <property type="evidence" value="ECO:0007669"/>
    <property type="project" value="TreeGrafter"/>
</dbReference>
<name>A0A1G8MNI5_9RHOB</name>
<protein>
    <submittedName>
        <fullName evidence="2">Multicomponent K+:H+ antiporter subunit G</fullName>
    </submittedName>
</protein>
<gene>
    <name evidence="2" type="ORF">SAMN05421850_104246</name>
</gene>
<dbReference type="NCBIfam" id="TIGR01300">
    <property type="entry name" value="CPA3_mnhG_phaG"/>
    <property type="match status" value="1"/>
</dbReference>
<dbReference type="OrthoDB" id="4427992at2"/>
<keyword evidence="1" id="KW-0472">Membrane</keyword>